<accession>A0ABR3SCE8</accession>
<comment type="caution">
    <text evidence="10">The sequence shown here is derived from an EMBL/GenBank/DDBJ whole genome shotgun (WGS) entry which is preliminary data.</text>
</comment>
<keyword evidence="4 8" id="KW-0479">Metal-binding</keyword>
<keyword evidence="3 8" id="KW-0349">Heme</keyword>
<comment type="similarity">
    <text evidence="2 8">Belongs to the cytochrome P450 family.</text>
</comment>
<dbReference type="InterPro" id="IPR036396">
    <property type="entry name" value="Cyt_P450_sf"/>
</dbReference>
<comment type="cofactor">
    <cofactor evidence="1">
        <name>heme</name>
        <dbReference type="ChEBI" id="CHEBI:30413"/>
    </cofactor>
</comment>
<evidence type="ECO:0000256" key="4">
    <source>
        <dbReference type="ARBA" id="ARBA00022723"/>
    </source>
</evidence>
<evidence type="ECO:0000313" key="11">
    <source>
        <dbReference type="Proteomes" id="UP001521116"/>
    </source>
</evidence>
<dbReference type="EMBL" id="JAJVDC020000245">
    <property type="protein sequence ID" value="KAL1616998.1"/>
    <property type="molecule type" value="Genomic_DNA"/>
</dbReference>
<dbReference type="Proteomes" id="UP001521116">
    <property type="component" value="Unassembled WGS sequence"/>
</dbReference>
<dbReference type="InterPro" id="IPR002401">
    <property type="entry name" value="Cyt_P450_E_grp-I"/>
</dbReference>
<keyword evidence="9" id="KW-0472">Membrane</keyword>
<dbReference type="PRINTS" id="PR00463">
    <property type="entry name" value="EP450I"/>
</dbReference>
<dbReference type="PRINTS" id="PR00385">
    <property type="entry name" value="P450"/>
</dbReference>
<dbReference type="InterPro" id="IPR001128">
    <property type="entry name" value="Cyt_P450"/>
</dbReference>
<evidence type="ECO:0000256" key="2">
    <source>
        <dbReference type="ARBA" id="ARBA00010617"/>
    </source>
</evidence>
<keyword evidence="6 8" id="KW-0408">Iron</keyword>
<dbReference type="PANTHER" id="PTHR24305">
    <property type="entry name" value="CYTOCHROME P450"/>
    <property type="match status" value="1"/>
</dbReference>
<dbReference type="Gene3D" id="1.10.630.10">
    <property type="entry name" value="Cytochrome P450"/>
    <property type="match status" value="1"/>
</dbReference>
<evidence type="ECO:0000256" key="3">
    <source>
        <dbReference type="ARBA" id="ARBA00022617"/>
    </source>
</evidence>
<keyword evidence="5 8" id="KW-0560">Oxidoreductase</keyword>
<keyword evidence="7 8" id="KW-0503">Monooxygenase</keyword>
<reference evidence="10 11" key="1">
    <citation type="submission" date="2024-02" db="EMBL/GenBank/DDBJ databases">
        <title>De novo assembly and annotation of 12 fungi associated with fruit tree decline syndrome in Ontario, Canada.</title>
        <authorList>
            <person name="Sulman M."/>
            <person name="Ellouze W."/>
            <person name="Ilyukhin E."/>
        </authorList>
    </citation>
    <scope>NUCLEOTIDE SEQUENCE [LARGE SCALE GENOMIC DNA]</scope>
    <source>
        <strain evidence="10 11">M1-105</strain>
    </source>
</reference>
<dbReference type="InterPro" id="IPR017972">
    <property type="entry name" value="Cyt_P450_CS"/>
</dbReference>
<protein>
    <recommendedName>
        <fullName evidence="12">Cytochrome P450 monooxygenase</fullName>
    </recommendedName>
</protein>
<dbReference type="InterPro" id="IPR050121">
    <property type="entry name" value="Cytochrome_P450_monoxygenase"/>
</dbReference>
<evidence type="ECO:0008006" key="12">
    <source>
        <dbReference type="Google" id="ProtNLM"/>
    </source>
</evidence>
<keyword evidence="9" id="KW-1133">Transmembrane helix</keyword>
<sequence>MKLNNAEEASATFSCTIRNWATRLLSSRSITLTIIVIIGFNLVSALRTAIYNLYFHPLRKYPGPKFWIAFPLRTDIARFQGNTDFKIREFHEQFGDVVRIGPNTLSFTSPDARKDIYGHGHPELPKGHDAVDGDTHIIVANAPDHFRFRRAMLPAFSDKALGRQESLMKVYVDLLIERLREVARSEQPTDMVHWYMLTTFDLIGDLAYGESFDGLREGRTNQWLANIEMALRLIPIISLAAVSPLLSKLMMFMASGKLKKAQELHRQMATDLAMKRINNKDLEERGDFMTYFLRSRGQAHGLTDKELSSNTDILMVAGSETTATLLSGVTYFLLSNPDAYVKCVAEVRQSFTSEDDISFRSATAKLPYMLACLDEALRLFPPVPSLLQRRTLPGSLTPVSGCMVPENTLVGVHHLSAYHSSRNFHRAKEFLPERWLLTARKDPTSPFFNDKREVHKPFSFGPRDCIGRNLAYHEMRLIMAKLLWNFDMELDPRSNGWVEAQRTFILWEKSPLMVRLKARKM</sequence>
<dbReference type="CDD" id="cd11058">
    <property type="entry name" value="CYP60B-like"/>
    <property type="match status" value="1"/>
</dbReference>
<evidence type="ECO:0000256" key="8">
    <source>
        <dbReference type="RuleBase" id="RU000461"/>
    </source>
</evidence>
<evidence type="ECO:0000256" key="5">
    <source>
        <dbReference type="ARBA" id="ARBA00023002"/>
    </source>
</evidence>
<proteinExistence type="inferred from homology"/>
<organism evidence="10 11">
    <name type="scientific">Neofusicoccum ribis</name>
    <dbReference type="NCBI Taxonomy" id="45134"/>
    <lineage>
        <taxon>Eukaryota</taxon>
        <taxon>Fungi</taxon>
        <taxon>Dikarya</taxon>
        <taxon>Ascomycota</taxon>
        <taxon>Pezizomycotina</taxon>
        <taxon>Dothideomycetes</taxon>
        <taxon>Dothideomycetes incertae sedis</taxon>
        <taxon>Botryosphaeriales</taxon>
        <taxon>Botryosphaeriaceae</taxon>
        <taxon>Neofusicoccum</taxon>
    </lineage>
</organism>
<gene>
    <name evidence="10" type="ORF">SLS56_011186</name>
</gene>
<evidence type="ECO:0000256" key="9">
    <source>
        <dbReference type="SAM" id="Phobius"/>
    </source>
</evidence>
<dbReference type="PROSITE" id="PS00086">
    <property type="entry name" value="CYTOCHROME_P450"/>
    <property type="match status" value="1"/>
</dbReference>
<name>A0ABR3SCE8_9PEZI</name>
<keyword evidence="9" id="KW-0812">Transmembrane</keyword>
<feature type="transmembrane region" description="Helical" evidence="9">
    <location>
        <begin position="30"/>
        <end position="55"/>
    </location>
</feature>
<dbReference type="PANTHER" id="PTHR24305:SF230">
    <property type="entry name" value="P450, PUTATIVE (EUROFUNG)-RELATED"/>
    <property type="match status" value="1"/>
</dbReference>
<evidence type="ECO:0000313" key="10">
    <source>
        <dbReference type="EMBL" id="KAL1616998.1"/>
    </source>
</evidence>
<evidence type="ECO:0000256" key="6">
    <source>
        <dbReference type="ARBA" id="ARBA00023004"/>
    </source>
</evidence>
<dbReference type="Pfam" id="PF00067">
    <property type="entry name" value="p450"/>
    <property type="match status" value="1"/>
</dbReference>
<keyword evidence="11" id="KW-1185">Reference proteome</keyword>
<dbReference type="SUPFAM" id="SSF48264">
    <property type="entry name" value="Cytochrome P450"/>
    <property type="match status" value="1"/>
</dbReference>
<evidence type="ECO:0000256" key="1">
    <source>
        <dbReference type="ARBA" id="ARBA00001971"/>
    </source>
</evidence>
<evidence type="ECO:0000256" key="7">
    <source>
        <dbReference type="ARBA" id="ARBA00023033"/>
    </source>
</evidence>